<proteinExistence type="predicted"/>
<evidence type="ECO:0000313" key="5">
    <source>
        <dbReference type="EMBL" id="CBH46509.1"/>
    </source>
</evidence>
<evidence type="ECO:0000256" key="1">
    <source>
        <dbReference type="ARBA" id="ARBA00023015"/>
    </source>
</evidence>
<dbReference type="Pfam" id="PF14525">
    <property type="entry name" value="AraC_binding_2"/>
    <property type="match status" value="1"/>
</dbReference>
<dbReference type="EMBL" id="FN563149">
    <property type="protein sequence ID" value="CBH46509.1"/>
    <property type="molecule type" value="Genomic_DNA"/>
</dbReference>
<reference evidence="5" key="1">
    <citation type="journal article" date="2010" name="PLoS Genet.">
        <title>The genome of a pathogenic rhodococcus: cooptive virulence underpinned by key gene acquisitions.</title>
        <authorList>
            <person name="Letek M."/>
            <person name="Gonzalez P."/>
            <person name="Macarthur I."/>
            <person name="Rodriguez H."/>
            <person name="Freeman T.C."/>
            <person name="Valero-Rello A."/>
            <person name="Blanco M."/>
            <person name="Buckley T."/>
            <person name="Cherevach I."/>
            <person name="Fahey R."/>
            <person name="Hapeshi A."/>
            <person name="Holdstock J."/>
            <person name="Leadon D."/>
            <person name="Navas J."/>
            <person name="Ocampo A."/>
            <person name="Quail M.A."/>
            <person name="Sanders M."/>
            <person name="Scortti M.M."/>
            <person name="Prescott J.F."/>
            <person name="Fogarty U."/>
            <person name="Meijer W.G."/>
            <person name="Parkhill J."/>
            <person name="Bentley S.D."/>
            <person name="Vazquez-Boland J.A."/>
        </authorList>
    </citation>
    <scope>NUCLEOTIDE SEQUENCE [LARGE SCALE GENOMIC DNA]</scope>
    <source>
        <strain evidence="5 6">103S</strain>
    </source>
</reference>
<feature type="domain" description="HTH araC/xylS-type" evidence="4">
    <location>
        <begin position="212"/>
        <end position="312"/>
    </location>
</feature>
<accession>A0A3S5Y1U9</accession>
<protein>
    <submittedName>
        <fullName evidence="5">AraC family transcriptional regulator</fullName>
    </submittedName>
</protein>
<dbReference type="InterPro" id="IPR050204">
    <property type="entry name" value="AraC_XylS_family_regulators"/>
</dbReference>
<dbReference type="InterPro" id="IPR009057">
    <property type="entry name" value="Homeodomain-like_sf"/>
</dbReference>
<dbReference type="Gene3D" id="1.10.10.60">
    <property type="entry name" value="Homeodomain-like"/>
    <property type="match status" value="1"/>
</dbReference>
<evidence type="ECO:0000313" key="6">
    <source>
        <dbReference type="Proteomes" id="UP000006892"/>
    </source>
</evidence>
<dbReference type="InterPro" id="IPR018062">
    <property type="entry name" value="HTH_AraC-typ_CS"/>
</dbReference>
<dbReference type="Proteomes" id="UP001154400">
    <property type="component" value="Chromosome"/>
</dbReference>
<dbReference type="InterPro" id="IPR018060">
    <property type="entry name" value="HTH_AraC"/>
</dbReference>
<dbReference type="SUPFAM" id="SSF46689">
    <property type="entry name" value="Homeodomain-like"/>
    <property type="match status" value="1"/>
</dbReference>
<keyword evidence="3" id="KW-0804">Transcription</keyword>
<evidence type="ECO:0000256" key="3">
    <source>
        <dbReference type="ARBA" id="ARBA00023163"/>
    </source>
</evidence>
<name>A0A3S5Y1U9_RHOH1</name>
<gene>
    <name evidence="5" type="ordered locus">REQ_03710</name>
</gene>
<evidence type="ECO:0000259" key="4">
    <source>
        <dbReference type="PROSITE" id="PS01124"/>
    </source>
</evidence>
<evidence type="ECO:0000256" key="2">
    <source>
        <dbReference type="ARBA" id="ARBA00023125"/>
    </source>
</evidence>
<keyword evidence="2" id="KW-0238">DNA-binding</keyword>
<dbReference type="InterPro" id="IPR035418">
    <property type="entry name" value="AraC-bd_2"/>
</dbReference>
<dbReference type="PANTHER" id="PTHR46796:SF12">
    <property type="entry name" value="HTH-TYPE DNA-BINDING TRANSCRIPTIONAL ACTIVATOR EUTR"/>
    <property type="match status" value="1"/>
</dbReference>
<dbReference type="KEGG" id="req:REQ_03710"/>
<sequence length="313" mass="33726">MSKPADGLASRDWDEVSQAVADAYFPHTLTPSTRLPAANVSLRKTGTGPVRIARLAWGADVSVQSEHPGAYGVNIPLTGRLDSVVGGKEVSSLPGTATVCPPDVTTLMPHWTSSCEIIGVRFDHEYLQREMHRILGRAGRPLPSQVNLSTSAGTTWLRFVESLSDQMDGPRCLLHNDLVASQILSAVTTAFVLAAVPDDAEGTAATRPRIVKRVIDALHDDPAHAWTAAEMAEKAGVSVRRLQEGFRQYVDRSPTEYLTDIRLVRARDDLHAAGPGDTVAAVALRWGFAHSGRFAPAYRTRFGTSPSAALRSS</sequence>
<dbReference type="PROSITE" id="PS00041">
    <property type="entry name" value="HTH_ARAC_FAMILY_1"/>
    <property type="match status" value="1"/>
</dbReference>
<dbReference type="PROSITE" id="PS01124">
    <property type="entry name" value="HTH_ARAC_FAMILY_2"/>
    <property type="match status" value="1"/>
</dbReference>
<organism evidence="5">
    <name type="scientific">Rhodococcus hoagii (strain 103S)</name>
    <name type="common">Rhodococcus equi</name>
    <dbReference type="NCBI Taxonomy" id="685727"/>
    <lineage>
        <taxon>Bacteria</taxon>
        <taxon>Bacillati</taxon>
        <taxon>Actinomycetota</taxon>
        <taxon>Actinomycetes</taxon>
        <taxon>Mycobacteriales</taxon>
        <taxon>Nocardiaceae</taxon>
        <taxon>Prescottella</taxon>
    </lineage>
</organism>
<keyword evidence="1" id="KW-0805">Transcription regulation</keyword>
<dbReference type="GO" id="GO:0003700">
    <property type="term" value="F:DNA-binding transcription factor activity"/>
    <property type="evidence" value="ECO:0007669"/>
    <property type="project" value="InterPro"/>
</dbReference>
<dbReference type="PANTHER" id="PTHR46796">
    <property type="entry name" value="HTH-TYPE TRANSCRIPTIONAL ACTIVATOR RHAS-RELATED"/>
    <property type="match status" value="1"/>
</dbReference>
<dbReference type="RefSeq" id="WP_013414639.1">
    <property type="nucleotide sequence ID" value="NC_014659.1"/>
</dbReference>
<dbReference type="GO" id="GO:0043565">
    <property type="term" value="F:sequence-specific DNA binding"/>
    <property type="evidence" value="ECO:0007669"/>
    <property type="project" value="InterPro"/>
</dbReference>
<dbReference type="AlphaFoldDB" id="A0A3S5Y1U9"/>
<dbReference type="Pfam" id="PF12833">
    <property type="entry name" value="HTH_18"/>
    <property type="match status" value="1"/>
</dbReference>
<dbReference type="SMART" id="SM00342">
    <property type="entry name" value="HTH_ARAC"/>
    <property type="match status" value="1"/>
</dbReference>